<dbReference type="EMBL" id="QGKV02000649">
    <property type="protein sequence ID" value="KAF3575835.1"/>
    <property type="molecule type" value="Genomic_DNA"/>
</dbReference>
<proteinExistence type="predicted"/>
<organism evidence="1 2">
    <name type="scientific">Brassica cretica</name>
    <name type="common">Mustard</name>
    <dbReference type="NCBI Taxonomy" id="69181"/>
    <lineage>
        <taxon>Eukaryota</taxon>
        <taxon>Viridiplantae</taxon>
        <taxon>Streptophyta</taxon>
        <taxon>Embryophyta</taxon>
        <taxon>Tracheophyta</taxon>
        <taxon>Spermatophyta</taxon>
        <taxon>Magnoliopsida</taxon>
        <taxon>eudicotyledons</taxon>
        <taxon>Gunneridae</taxon>
        <taxon>Pentapetalae</taxon>
        <taxon>rosids</taxon>
        <taxon>malvids</taxon>
        <taxon>Brassicales</taxon>
        <taxon>Brassicaceae</taxon>
        <taxon>Brassiceae</taxon>
        <taxon>Brassica</taxon>
    </lineage>
</organism>
<evidence type="ECO:0000313" key="1">
    <source>
        <dbReference type="EMBL" id="KAF3575835.1"/>
    </source>
</evidence>
<evidence type="ECO:0000313" key="2">
    <source>
        <dbReference type="Proteomes" id="UP000266723"/>
    </source>
</evidence>
<comment type="caution">
    <text evidence="1">The sequence shown here is derived from an EMBL/GenBank/DDBJ whole genome shotgun (WGS) entry which is preliminary data.</text>
</comment>
<name>A0ABQ7DFM5_BRACR</name>
<accession>A0ABQ7DFM5</accession>
<gene>
    <name evidence="1" type="ORF">DY000_02030112</name>
</gene>
<dbReference type="Proteomes" id="UP000266723">
    <property type="component" value="Unassembled WGS sequence"/>
</dbReference>
<reference evidence="1 2" key="1">
    <citation type="journal article" date="2020" name="BMC Genomics">
        <title>Intraspecific diversification of the crop wild relative Brassica cretica Lam. using demographic model selection.</title>
        <authorList>
            <person name="Kioukis A."/>
            <person name="Michalopoulou V.A."/>
            <person name="Briers L."/>
            <person name="Pirintsos S."/>
            <person name="Studholme D.J."/>
            <person name="Pavlidis P."/>
            <person name="Sarris P.F."/>
        </authorList>
    </citation>
    <scope>NUCLEOTIDE SEQUENCE [LARGE SCALE GENOMIC DNA]</scope>
    <source>
        <strain evidence="2">cv. PFS-1207/04</strain>
    </source>
</reference>
<sequence>MKPVKLLARTSSEGMRFGRVAKWIRLGFGSDPMKPSHSSVATNVTMRVGSRRRRRLQKFIMGLMWPLPGQGMATTWQTPNGCGMIGSIGREVSGSAY</sequence>
<protein>
    <submittedName>
        <fullName evidence="1">Uncharacterized protein</fullName>
    </submittedName>
</protein>
<keyword evidence="2" id="KW-1185">Reference proteome</keyword>